<dbReference type="GO" id="GO:0005737">
    <property type="term" value="C:cytoplasm"/>
    <property type="evidence" value="ECO:0007669"/>
    <property type="project" value="UniProtKB-ARBA"/>
</dbReference>
<comment type="function">
    <text evidence="4 5">This protein binds to 23S rRNA in the presence of protein L20.</text>
</comment>
<dbReference type="GO" id="GO:0019843">
    <property type="term" value="F:rRNA binding"/>
    <property type="evidence" value="ECO:0007669"/>
    <property type="project" value="UniProtKB-UniRule"/>
</dbReference>
<keyword evidence="4 5" id="KW-0694">RNA-binding</keyword>
<protein>
    <recommendedName>
        <fullName evidence="4">Large ribosomal subunit protein bL21</fullName>
    </recommendedName>
</protein>
<dbReference type="GO" id="GO:0005840">
    <property type="term" value="C:ribosome"/>
    <property type="evidence" value="ECO:0007669"/>
    <property type="project" value="UniProtKB-KW"/>
</dbReference>
<keyword evidence="2 4" id="KW-0689">Ribosomal protein</keyword>
<evidence type="ECO:0000256" key="5">
    <source>
        <dbReference type="RuleBase" id="RU000562"/>
    </source>
</evidence>
<gene>
    <name evidence="4 6" type="primary">rplU</name>
    <name evidence="6" type="ORF">DBW97_03855</name>
</gene>
<sequence length="106" mass="11957">MYAIIDTGNGQEKVEVGSQIEVDFLSDKKMGDQVKFEKVLLISDGKAPKIGKPYVSKAFVSGKIVSQDKKDKVYAIQFRRRKDSKRIVGHRRKVTTIDIKEINNGT</sequence>
<dbReference type="GO" id="GO:1990904">
    <property type="term" value="C:ribonucleoprotein complex"/>
    <property type="evidence" value="ECO:0007669"/>
    <property type="project" value="UniProtKB-KW"/>
</dbReference>
<accession>A0A368BM42</accession>
<evidence type="ECO:0000256" key="4">
    <source>
        <dbReference type="HAMAP-Rule" id="MF_01363"/>
    </source>
</evidence>
<dbReference type="InterPro" id="IPR028909">
    <property type="entry name" value="bL21-like"/>
</dbReference>
<evidence type="ECO:0000313" key="6">
    <source>
        <dbReference type="EMBL" id="RCL37932.1"/>
    </source>
</evidence>
<dbReference type="AlphaFoldDB" id="A0A368BM42"/>
<comment type="subunit">
    <text evidence="4">Part of the 50S ribosomal subunit. Contacts protein L20.</text>
</comment>
<evidence type="ECO:0000256" key="3">
    <source>
        <dbReference type="ARBA" id="ARBA00023274"/>
    </source>
</evidence>
<dbReference type="PANTHER" id="PTHR21349">
    <property type="entry name" value="50S RIBOSOMAL PROTEIN L21"/>
    <property type="match status" value="1"/>
</dbReference>
<dbReference type="Proteomes" id="UP000252147">
    <property type="component" value="Unassembled WGS sequence"/>
</dbReference>
<evidence type="ECO:0000256" key="2">
    <source>
        <dbReference type="ARBA" id="ARBA00022980"/>
    </source>
</evidence>
<dbReference type="HAMAP" id="MF_01363">
    <property type="entry name" value="Ribosomal_bL21"/>
    <property type="match status" value="1"/>
</dbReference>
<dbReference type="EMBL" id="QOPD01000006">
    <property type="protein sequence ID" value="RCL37932.1"/>
    <property type="molecule type" value="Genomic_DNA"/>
</dbReference>
<proteinExistence type="inferred from homology"/>
<comment type="caution">
    <text evidence="6">The sequence shown here is derived from an EMBL/GenBank/DDBJ whole genome shotgun (WGS) entry which is preliminary data.</text>
</comment>
<dbReference type="InterPro" id="IPR001787">
    <property type="entry name" value="Ribosomal_bL21"/>
</dbReference>
<comment type="similarity">
    <text evidence="1 4 5">Belongs to the bacterial ribosomal protein bL21 family.</text>
</comment>
<dbReference type="Pfam" id="PF00829">
    <property type="entry name" value="Ribosomal_L21p"/>
    <property type="match status" value="1"/>
</dbReference>
<reference evidence="6 7" key="1">
    <citation type="journal article" date="2018" name="Microbiome">
        <title>Fine metagenomic profile of the Mediterranean stratified and mixed water columns revealed by assembly and recruitment.</title>
        <authorList>
            <person name="Haro-Moreno J.M."/>
            <person name="Lopez-Perez M."/>
            <person name="De La Torre J.R."/>
            <person name="Picazo A."/>
            <person name="Camacho A."/>
            <person name="Rodriguez-Valera F."/>
        </authorList>
    </citation>
    <scope>NUCLEOTIDE SEQUENCE [LARGE SCALE GENOMIC DNA]</scope>
    <source>
        <strain evidence="6">MED-G83</strain>
    </source>
</reference>
<dbReference type="SUPFAM" id="SSF141091">
    <property type="entry name" value="L21p-like"/>
    <property type="match status" value="1"/>
</dbReference>
<keyword evidence="3 4" id="KW-0687">Ribonucleoprotein</keyword>
<dbReference type="InterPro" id="IPR036164">
    <property type="entry name" value="bL21-like_sf"/>
</dbReference>
<dbReference type="GO" id="GO:0006412">
    <property type="term" value="P:translation"/>
    <property type="evidence" value="ECO:0007669"/>
    <property type="project" value="UniProtKB-UniRule"/>
</dbReference>
<evidence type="ECO:0000313" key="7">
    <source>
        <dbReference type="Proteomes" id="UP000252147"/>
    </source>
</evidence>
<dbReference type="NCBIfam" id="TIGR00061">
    <property type="entry name" value="L21"/>
    <property type="match status" value="1"/>
</dbReference>
<name>A0A368BM42_9GAMM</name>
<organism evidence="6 7">
    <name type="scientific">SAR86 cluster bacterium</name>
    <dbReference type="NCBI Taxonomy" id="2030880"/>
    <lineage>
        <taxon>Bacteria</taxon>
        <taxon>Pseudomonadati</taxon>
        <taxon>Pseudomonadota</taxon>
        <taxon>Gammaproteobacteria</taxon>
        <taxon>SAR86 cluster</taxon>
    </lineage>
</organism>
<evidence type="ECO:0000256" key="1">
    <source>
        <dbReference type="ARBA" id="ARBA00008563"/>
    </source>
</evidence>
<dbReference type="GO" id="GO:0003735">
    <property type="term" value="F:structural constituent of ribosome"/>
    <property type="evidence" value="ECO:0007669"/>
    <property type="project" value="InterPro"/>
</dbReference>
<keyword evidence="4 5" id="KW-0699">rRNA-binding</keyword>
<dbReference type="PANTHER" id="PTHR21349:SF0">
    <property type="entry name" value="LARGE RIBOSOMAL SUBUNIT PROTEIN BL21M"/>
    <property type="match status" value="1"/>
</dbReference>